<feature type="domain" description="HTH cro/C1-type" evidence="2">
    <location>
        <begin position="10"/>
        <end position="65"/>
    </location>
</feature>
<proteinExistence type="predicted"/>
<dbReference type="InterPro" id="IPR010982">
    <property type="entry name" value="Lambda_DNA-bd_dom_sf"/>
</dbReference>
<dbReference type="Pfam" id="PF01381">
    <property type="entry name" value="HTH_3"/>
    <property type="match status" value="1"/>
</dbReference>
<dbReference type="SUPFAM" id="SSF47413">
    <property type="entry name" value="lambda repressor-like DNA-binding domains"/>
    <property type="match status" value="1"/>
</dbReference>
<dbReference type="SMART" id="SM00530">
    <property type="entry name" value="HTH_XRE"/>
    <property type="match status" value="1"/>
</dbReference>
<dbReference type="Gene3D" id="1.10.260.40">
    <property type="entry name" value="lambda repressor-like DNA-binding domains"/>
    <property type="match status" value="1"/>
</dbReference>
<dbReference type="AlphaFoldDB" id="A0A9W5QQN6"/>
<name>A0A9W5QQN6_BACCE</name>
<dbReference type="PANTHER" id="PTHR46797:SF1">
    <property type="entry name" value="METHYLPHOSPHONATE SYNTHASE"/>
    <property type="match status" value="1"/>
</dbReference>
<dbReference type="GO" id="GO:0003700">
    <property type="term" value="F:DNA-binding transcription factor activity"/>
    <property type="evidence" value="ECO:0007669"/>
    <property type="project" value="TreeGrafter"/>
</dbReference>
<sequence length="205" mass="23650">MIKIKLGQYIRQVRMDKKLSLRKAAEITGISHPYLSQLETGSHTKPSVEILDKLAEGLGIHGNYLSYLAGYLSIPRVELDPTLTEEEKDQKIWELIHEKPGGFYYDPSDTPSLSQYLSQHKYDKNKLLQTVKLAHEHDESLPVIVNKENKVNIKVYKEDGKILNPQDTRELNALIQGFLYGKKFISEKLEEDAFEDAYNDEDKHY</sequence>
<dbReference type="EMBL" id="AHEF01000083">
    <property type="protein sequence ID" value="EOP82981.1"/>
    <property type="molecule type" value="Genomic_DNA"/>
</dbReference>
<dbReference type="RefSeq" id="WP_016099032.1">
    <property type="nucleotide sequence ID" value="NZ_KB976537.1"/>
</dbReference>
<comment type="caution">
    <text evidence="3">The sequence shown here is derived from an EMBL/GenBank/DDBJ whole genome shotgun (WGS) entry which is preliminary data.</text>
</comment>
<dbReference type="GO" id="GO:0005829">
    <property type="term" value="C:cytosol"/>
    <property type="evidence" value="ECO:0007669"/>
    <property type="project" value="TreeGrafter"/>
</dbReference>
<organism evidence="3 4">
    <name type="scientific">Bacillus cereus HuB4-4</name>
    <dbReference type="NCBI Taxonomy" id="1053211"/>
    <lineage>
        <taxon>Bacteria</taxon>
        <taxon>Bacillati</taxon>
        <taxon>Bacillota</taxon>
        <taxon>Bacilli</taxon>
        <taxon>Bacillales</taxon>
        <taxon>Bacillaceae</taxon>
        <taxon>Bacillus</taxon>
        <taxon>Bacillus cereus group</taxon>
    </lineage>
</organism>
<accession>A0A9W5QQN6</accession>
<gene>
    <name evidence="3" type="ORF">IGM_05176</name>
</gene>
<evidence type="ECO:0000259" key="2">
    <source>
        <dbReference type="PROSITE" id="PS50943"/>
    </source>
</evidence>
<evidence type="ECO:0000256" key="1">
    <source>
        <dbReference type="ARBA" id="ARBA00023125"/>
    </source>
</evidence>
<evidence type="ECO:0000313" key="3">
    <source>
        <dbReference type="EMBL" id="EOP82981.1"/>
    </source>
</evidence>
<dbReference type="PANTHER" id="PTHR46797">
    <property type="entry name" value="HTH-TYPE TRANSCRIPTIONAL REGULATOR"/>
    <property type="match status" value="1"/>
</dbReference>
<reference evidence="3 4" key="1">
    <citation type="submission" date="2012-12" db="EMBL/GenBank/DDBJ databases">
        <title>The Genome Sequence of Bacillus cereus HuB4-4.</title>
        <authorList>
            <consortium name="The Broad Institute Genome Sequencing Platform"/>
            <consortium name="The Broad Institute Genome Sequencing Center for Infectious Disease"/>
            <person name="Feldgarden M."/>
            <person name="Van der Auwera G.A."/>
            <person name="Mahillon J."/>
            <person name="Duprez V."/>
            <person name="Timmery S."/>
            <person name="Mattelet C."/>
            <person name="Dierick K."/>
            <person name="Sun M."/>
            <person name="Yu Z."/>
            <person name="Zhu L."/>
            <person name="Hu X."/>
            <person name="Shank E.B."/>
            <person name="Swiecicka I."/>
            <person name="Hansen B.M."/>
            <person name="Andrup L."/>
            <person name="Walker B."/>
            <person name="Young S.K."/>
            <person name="Zeng Q."/>
            <person name="Gargeya S."/>
            <person name="Fitzgerald M."/>
            <person name="Haas B."/>
            <person name="Abouelleil A."/>
            <person name="Alvarado L."/>
            <person name="Arachchi H.M."/>
            <person name="Berlin A.M."/>
            <person name="Chapman S.B."/>
            <person name="Dewar J."/>
            <person name="Goldberg J."/>
            <person name="Griggs A."/>
            <person name="Gujja S."/>
            <person name="Hansen M."/>
            <person name="Howarth C."/>
            <person name="Imamovic A."/>
            <person name="Larimer J."/>
            <person name="McCowan C."/>
            <person name="Murphy C."/>
            <person name="Neiman D."/>
            <person name="Pearson M."/>
            <person name="Priest M."/>
            <person name="Roberts A."/>
            <person name="Saif S."/>
            <person name="Shea T."/>
            <person name="Sisk P."/>
            <person name="Sykes S."/>
            <person name="Wortman J."/>
            <person name="Nusbaum C."/>
            <person name="Birren B."/>
        </authorList>
    </citation>
    <scope>NUCLEOTIDE SEQUENCE [LARGE SCALE GENOMIC DNA]</scope>
    <source>
        <strain evidence="3 4">HuB4-4</strain>
    </source>
</reference>
<evidence type="ECO:0000313" key="4">
    <source>
        <dbReference type="Proteomes" id="UP000014009"/>
    </source>
</evidence>
<dbReference type="PROSITE" id="PS50943">
    <property type="entry name" value="HTH_CROC1"/>
    <property type="match status" value="1"/>
</dbReference>
<dbReference type="CDD" id="cd00093">
    <property type="entry name" value="HTH_XRE"/>
    <property type="match status" value="1"/>
</dbReference>
<keyword evidence="1" id="KW-0238">DNA-binding</keyword>
<dbReference type="InterPro" id="IPR050807">
    <property type="entry name" value="TransReg_Diox_bact_type"/>
</dbReference>
<protein>
    <recommendedName>
        <fullName evidence="2">HTH cro/C1-type domain-containing protein</fullName>
    </recommendedName>
</protein>
<dbReference type="InterPro" id="IPR001387">
    <property type="entry name" value="Cro/C1-type_HTH"/>
</dbReference>
<dbReference type="GO" id="GO:0003677">
    <property type="term" value="F:DNA binding"/>
    <property type="evidence" value="ECO:0007669"/>
    <property type="project" value="UniProtKB-KW"/>
</dbReference>
<dbReference type="Proteomes" id="UP000014009">
    <property type="component" value="Unassembled WGS sequence"/>
</dbReference>